<dbReference type="InterPro" id="IPR016181">
    <property type="entry name" value="Acyl_CoA_acyltransferase"/>
</dbReference>
<reference evidence="2" key="1">
    <citation type="submission" date="2020-08" db="EMBL/GenBank/DDBJ databases">
        <title>Genome public.</title>
        <authorList>
            <person name="Liu C."/>
            <person name="Sun Q."/>
        </authorList>
    </citation>
    <scope>NUCLEOTIDE SEQUENCE</scope>
    <source>
        <strain evidence="2">NSJ-52</strain>
    </source>
</reference>
<dbReference type="CDD" id="cd04301">
    <property type="entry name" value="NAT_SF"/>
    <property type="match status" value="1"/>
</dbReference>
<dbReference type="Pfam" id="PF13527">
    <property type="entry name" value="Acetyltransf_9"/>
    <property type="match status" value="1"/>
</dbReference>
<evidence type="ECO:0000259" key="1">
    <source>
        <dbReference type="PROSITE" id="PS51186"/>
    </source>
</evidence>
<accession>A0A8J6JDG2</accession>
<name>A0A8J6JDG2_9FIRM</name>
<dbReference type="Proteomes" id="UP000607645">
    <property type="component" value="Unassembled WGS sequence"/>
</dbReference>
<gene>
    <name evidence="2" type="ORF">H8S62_13755</name>
</gene>
<comment type="caution">
    <text evidence="2">The sequence shown here is derived from an EMBL/GenBank/DDBJ whole genome shotgun (WGS) entry which is preliminary data.</text>
</comment>
<keyword evidence="3" id="KW-1185">Reference proteome</keyword>
<evidence type="ECO:0000313" key="3">
    <source>
        <dbReference type="Proteomes" id="UP000607645"/>
    </source>
</evidence>
<feature type="domain" description="N-acetyltransferase" evidence="1">
    <location>
        <begin position="2"/>
        <end position="167"/>
    </location>
</feature>
<evidence type="ECO:0000313" key="2">
    <source>
        <dbReference type="EMBL" id="MBC5738073.1"/>
    </source>
</evidence>
<protein>
    <submittedName>
        <fullName evidence="2">GNAT family N-acetyltransferase</fullName>
    </submittedName>
</protein>
<sequence length="289" mass="31250">MIEMRPSKPEELSRQRELWKLAFGDSDGYIDLFYQTAAGPEDVLVLLEDGVVYSMLALPAVELALPDGDTASSAYVYALATDPAARGRGYGRMLLRYVDFYLRERGVDCVTVVPAEKSLHKFFASVDFAECFTASWTDLPAGEIGAPAPGDAIEAADAAAYDALRERLLEGVFHVRYGGGLLAFQAGVSRLSGAGLYRLRVDGREGCAAAEYDGSRLILKELLLPPGLLGRGLALVKERLPAGTYQARGPYSASELGETRSFGMLKWLNAVFGLKWRGAGDGYLGLAFD</sequence>
<proteinExistence type="predicted"/>
<dbReference type="RefSeq" id="WP_186919872.1">
    <property type="nucleotide sequence ID" value="NZ_JACOPQ010000012.1"/>
</dbReference>
<dbReference type="GO" id="GO:0016747">
    <property type="term" value="F:acyltransferase activity, transferring groups other than amino-acyl groups"/>
    <property type="evidence" value="ECO:0007669"/>
    <property type="project" value="InterPro"/>
</dbReference>
<dbReference type="InterPro" id="IPR000182">
    <property type="entry name" value="GNAT_dom"/>
</dbReference>
<dbReference type="EMBL" id="JACOPQ010000012">
    <property type="protein sequence ID" value="MBC5738073.1"/>
    <property type="molecule type" value="Genomic_DNA"/>
</dbReference>
<dbReference type="Gene3D" id="3.40.630.30">
    <property type="match status" value="1"/>
</dbReference>
<dbReference type="PROSITE" id="PS51186">
    <property type="entry name" value="GNAT"/>
    <property type="match status" value="1"/>
</dbReference>
<dbReference type="SUPFAM" id="SSF55729">
    <property type="entry name" value="Acyl-CoA N-acyltransferases (Nat)"/>
    <property type="match status" value="1"/>
</dbReference>
<organism evidence="2 3">
    <name type="scientific">Lawsonibacter faecis</name>
    <dbReference type="NCBI Taxonomy" id="2763052"/>
    <lineage>
        <taxon>Bacteria</taxon>
        <taxon>Bacillati</taxon>
        <taxon>Bacillota</taxon>
        <taxon>Clostridia</taxon>
        <taxon>Eubacteriales</taxon>
        <taxon>Oscillospiraceae</taxon>
        <taxon>Lawsonibacter</taxon>
    </lineage>
</organism>
<dbReference type="AlphaFoldDB" id="A0A8J6JDG2"/>